<comment type="caution">
    <text evidence="1">The sequence shown here is derived from an EMBL/GenBank/DDBJ whole genome shotgun (WGS) entry which is preliminary data.</text>
</comment>
<dbReference type="Proteomes" id="UP001056120">
    <property type="component" value="Linkage Group LG05"/>
</dbReference>
<accession>A0ACB9J5P6</accession>
<sequence>MFQHDSSEDDSSESSSEAGSSEAEEIVSEDCIHEEVSCSEKTVPENTKVQEEIKEKAYMADTSESLKISCTKTYKKPVEVQSILRKFDVPKQNVSKARVVRHGL</sequence>
<reference evidence="1 2" key="2">
    <citation type="journal article" date="2022" name="Mol. Ecol. Resour.">
        <title>The genomes of chicory, endive, great burdock and yacon provide insights into Asteraceae paleo-polyploidization history and plant inulin production.</title>
        <authorList>
            <person name="Fan W."/>
            <person name="Wang S."/>
            <person name="Wang H."/>
            <person name="Wang A."/>
            <person name="Jiang F."/>
            <person name="Liu H."/>
            <person name="Zhao H."/>
            <person name="Xu D."/>
            <person name="Zhang Y."/>
        </authorList>
    </citation>
    <scope>NUCLEOTIDE SEQUENCE [LARGE SCALE GENOMIC DNA]</scope>
    <source>
        <strain evidence="2">cv. Yunnan</strain>
        <tissue evidence="1">Leaves</tissue>
    </source>
</reference>
<proteinExistence type="predicted"/>
<keyword evidence="2" id="KW-1185">Reference proteome</keyword>
<dbReference type="EMBL" id="CM042022">
    <property type="protein sequence ID" value="KAI3815624.1"/>
    <property type="molecule type" value="Genomic_DNA"/>
</dbReference>
<name>A0ACB9J5P6_9ASTR</name>
<gene>
    <name evidence="1" type="ORF">L1987_15301</name>
</gene>
<protein>
    <submittedName>
        <fullName evidence="1">Uncharacterized protein</fullName>
    </submittedName>
</protein>
<evidence type="ECO:0000313" key="2">
    <source>
        <dbReference type="Proteomes" id="UP001056120"/>
    </source>
</evidence>
<organism evidence="1 2">
    <name type="scientific">Smallanthus sonchifolius</name>
    <dbReference type="NCBI Taxonomy" id="185202"/>
    <lineage>
        <taxon>Eukaryota</taxon>
        <taxon>Viridiplantae</taxon>
        <taxon>Streptophyta</taxon>
        <taxon>Embryophyta</taxon>
        <taxon>Tracheophyta</taxon>
        <taxon>Spermatophyta</taxon>
        <taxon>Magnoliopsida</taxon>
        <taxon>eudicotyledons</taxon>
        <taxon>Gunneridae</taxon>
        <taxon>Pentapetalae</taxon>
        <taxon>asterids</taxon>
        <taxon>campanulids</taxon>
        <taxon>Asterales</taxon>
        <taxon>Asteraceae</taxon>
        <taxon>Asteroideae</taxon>
        <taxon>Heliantheae alliance</taxon>
        <taxon>Millerieae</taxon>
        <taxon>Smallanthus</taxon>
    </lineage>
</organism>
<evidence type="ECO:0000313" key="1">
    <source>
        <dbReference type="EMBL" id="KAI3815624.1"/>
    </source>
</evidence>
<reference evidence="2" key="1">
    <citation type="journal article" date="2022" name="Mol. Ecol. Resour.">
        <title>The genomes of chicory, endive, great burdock and yacon provide insights into Asteraceae palaeo-polyploidization history and plant inulin production.</title>
        <authorList>
            <person name="Fan W."/>
            <person name="Wang S."/>
            <person name="Wang H."/>
            <person name="Wang A."/>
            <person name="Jiang F."/>
            <person name="Liu H."/>
            <person name="Zhao H."/>
            <person name="Xu D."/>
            <person name="Zhang Y."/>
        </authorList>
    </citation>
    <scope>NUCLEOTIDE SEQUENCE [LARGE SCALE GENOMIC DNA]</scope>
    <source>
        <strain evidence="2">cv. Yunnan</strain>
    </source>
</reference>